<comment type="caution">
    <text evidence="2">The sequence shown here is derived from an EMBL/GenBank/DDBJ whole genome shotgun (WGS) entry which is preliminary data.</text>
</comment>
<reference evidence="2 3" key="1">
    <citation type="submission" date="2014-10" db="EMBL/GenBank/DDBJ databases">
        <title>Genome sequencing of Vibrio variabilis T01.</title>
        <authorList>
            <person name="Chan K.-G."/>
            <person name="Mohamad N.I."/>
        </authorList>
    </citation>
    <scope>NUCLEOTIDE SEQUENCE [LARGE SCALE GENOMIC DNA]</scope>
    <source>
        <strain evidence="2 3">T01</strain>
    </source>
</reference>
<keyword evidence="3" id="KW-1185">Reference proteome</keyword>
<evidence type="ECO:0000313" key="2">
    <source>
        <dbReference type="EMBL" id="KHA62029.1"/>
    </source>
</evidence>
<proteinExistence type="predicted"/>
<dbReference type="InterPro" id="IPR011059">
    <property type="entry name" value="Metal-dep_hydrolase_composite"/>
</dbReference>
<feature type="domain" description="Amidohydrolase 3" evidence="1">
    <location>
        <begin position="48"/>
        <end position="463"/>
    </location>
</feature>
<dbReference type="InterPro" id="IPR032466">
    <property type="entry name" value="Metal_Hydrolase"/>
</dbReference>
<dbReference type="SUPFAM" id="SSF51338">
    <property type="entry name" value="Composite domain of metallo-dependent hydrolases"/>
    <property type="match status" value="1"/>
</dbReference>
<dbReference type="Proteomes" id="UP000030520">
    <property type="component" value="Unassembled WGS sequence"/>
</dbReference>
<dbReference type="InterPro" id="IPR013108">
    <property type="entry name" value="Amidohydro_3"/>
</dbReference>
<dbReference type="InterPro" id="IPR050378">
    <property type="entry name" value="Metallo-dep_Hydrolases_sf"/>
</dbReference>
<dbReference type="Pfam" id="PF07969">
    <property type="entry name" value="Amidohydro_3"/>
    <property type="match status" value="1"/>
</dbReference>
<dbReference type="PANTHER" id="PTHR11647:SF1">
    <property type="entry name" value="COLLAPSIN RESPONSE MEDIATOR PROTEIN"/>
    <property type="match status" value="1"/>
</dbReference>
<gene>
    <name evidence="2" type="ORF">NL53_01740</name>
</gene>
<protein>
    <submittedName>
        <fullName evidence="2">D-aminoacylase</fullName>
    </submittedName>
</protein>
<dbReference type="PANTHER" id="PTHR11647">
    <property type="entry name" value="HYDRANTOINASE/DIHYDROPYRIMIDINASE FAMILY MEMBER"/>
    <property type="match status" value="1"/>
</dbReference>
<accession>A0ABR4YEY3</accession>
<dbReference type="EMBL" id="JRWM01000003">
    <property type="protein sequence ID" value="KHA62029.1"/>
    <property type="molecule type" value="Genomic_DNA"/>
</dbReference>
<dbReference type="Gene3D" id="3.30.1490.130">
    <property type="entry name" value="D-aminoacylase. Domain 3"/>
    <property type="match status" value="1"/>
</dbReference>
<dbReference type="InterPro" id="IPR023100">
    <property type="entry name" value="D-aminoacylase_insert_dom_sf"/>
</dbReference>
<sequence length="480" mass="52585">MVFDTIIKSVEVFDGTGAKPFMADVAICGTRIEKLERIGQLESAQAKQVIDGQGLAIAPGFIDVHTHDDTNVIRYPECLPKISQGVTTVIVGNCGISASPVVLAGDPPDPMNLLGKQEDFKYPTFARYAKAVEQAQPAVNVAALVGHTALRNNVMDDLQRTATEEEITQMRATLDQAMEEGALGLSSGLAYASAKQATANEVMRLAQVLGEHGGIYTTHMRTEFEEILAAMEEAFETGKFAKVPVVISHLKCAGAGNWGRTVEVLNLMDKVSKHQDVSCDCYPYSASSSTLDLKQVTDDFDIFITWSESHPQHAGKMLKQIADEMDRPLMEAAKALQPAGAVYHCMDENDVKRVLKYKLTMVGSDGLPNDPHPHPRLWGTFPKVLGHYSRDEKLFPLAEAIHKMTGMSAKRYNLHGRGEIRVGAYADLVLFNPNTIKDTATFEDPVSVARGIECVFVNGELSYFEGSVTNKRSGVFIYRK</sequence>
<evidence type="ECO:0000313" key="3">
    <source>
        <dbReference type="Proteomes" id="UP000030520"/>
    </source>
</evidence>
<evidence type="ECO:0000259" key="1">
    <source>
        <dbReference type="Pfam" id="PF07969"/>
    </source>
</evidence>
<name>A0ABR4YEY3_9VIBR</name>
<dbReference type="Gene3D" id="3.20.20.140">
    <property type="entry name" value="Metal-dependent hydrolases"/>
    <property type="match status" value="1"/>
</dbReference>
<dbReference type="CDD" id="cd01297">
    <property type="entry name" value="D-aminoacylase"/>
    <property type="match status" value="1"/>
</dbReference>
<dbReference type="SUPFAM" id="SSF51556">
    <property type="entry name" value="Metallo-dependent hydrolases"/>
    <property type="match status" value="1"/>
</dbReference>
<dbReference type="RefSeq" id="WP_038212205.1">
    <property type="nucleotide sequence ID" value="NZ_JRWM01000003.1"/>
</dbReference>
<dbReference type="Gene3D" id="2.30.40.10">
    <property type="entry name" value="Urease, subunit C, domain 1"/>
    <property type="match status" value="1"/>
</dbReference>
<organism evidence="2 3">
    <name type="scientific">Vibrio variabilis</name>
    <dbReference type="NCBI Taxonomy" id="990271"/>
    <lineage>
        <taxon>Bacteria</taxon>
        <taxon>Pseudomonadati</taxon>
        <taxon>Pseudomonadota</taxon>
        <taxon>Gammaproteobacteria</taxon>
        <taxon>Vibrionales</taxon>
        <taxon>Vibrionaceae</taxon>
        <taxon>Vibrio</taxon>
    </lineage>
</organism>